<dbReference type="Proteomes" id="UP000289340">
    <property type="component" value="Chromosome 16"/>
</dbReference>
<dbReference type="SUPFAM" id="SSF56112">
    <property type="entry name" value="Protein kinase-like (PK-like)"/>
    <property type="match status" value="1"/>
</dbReference>
<dbReference type="EMBL" id="QZWG01000016">
    <property type="protein sequence ID" value="RZB59208.1"/>
    <property type="molecule type" value="Genomic_DNA"/>
</dbReference>
<keyword evidence="4" id="KW-0547">Nucleotide-binding</keyword>
<dbReference type="FunFam" id="1.10.510.10:FF:000046">
    <property type="entry name" value="probable serine/threonine-protein kinase WNK9"/>
    <property type="match status" value="1"/>
</dbReference>
<dbReference type="InterPro" id="IPR000719">
    <property type="entry name" value="Prot_kinase_dom"/>
</dbReference>
<evidence type="ECO:0000256" key="5">
    <source>
        <dbReference type="ARBA" id="ARBA00022777"/>
    </source>
</evidence>
<evidence type="ECO:0000256" key="1">
    <source>
        <dbReference type="ARBA" id="ARBA00012513"/>
    </source>
</evidence>
<dbReference type="Pfam" id="PF12202">
    <property type="entry name" value="OSR1_C"/>
    <property type="match status" value="1"/>
</dbReference>
<dbReference type="SMR" id="A0A445GDH2"/>
<dbReference type="GO" id="GO:0004674">
    <property type="term" value="F:protein serine/threonine kinase activity"/>
    <property type="evidence" value="ECO:0007669"/>
    <property type="project" value="UniProtKB-KW"/>
</dbReference>
<dbReference type="PROSITE" id="PS50011">
    <property type="entry name" value="PROTEIN_KINASE_DOM"/>
    <property type="match status" value="1"/>
</dbReference>
<evidence type="ECO:0000256" key="6">
    <source>
        <dbReference type="ARBA" id="ARBA00022840"/>
    </source>
</evidence>
<dbReference type="Gramene" id="XM_028351783.1">
    <property type="protein sequence ID" value="XP_028207584.1"/>
    <property type="gene ID" value="LOC114390872"/>
</dbReference>
<dbReference type="SMART" id="SM00220">
    <property type="entry name" value="S_TKc"/>
    <property type="match status" value="1"/>
</dbReference>
<comment type="catalytic activity">
    <reaction evidence="7">
        <text>L-threonyl-[protein] + ATP = O-phospho-L-threonyl-[protein] + ADP + H(+)</text>
        <dbReference type="Rhea" id="RHEA:46608"/>
        <dbReference type="Rhea" id="RHEA-COMP:11060"/>
        <dbReference type="Rhea" id="RHEA-COMP:11605"/>
        <dbReference type="ChEBI" id="CHEBI:15378"/>
        <dbReference type="ChEBI" id="CHEBI:30013"/>
        <dbReference type="ChEBI" id="CHEBI:30616"/>
        <dbReference type="ChEBI" id="CHEBI:61977"/>
        <dbReference type="ChEBI" id="CHEBI:456216"/>
        <dbReference type="EC" id="2.7.11.1"/>
    </reaction>
</comment>
<evidence type="ECO:0000256" key="8">
    <source>
        <dbReference type="ARBA" id="ARBA00048679"/>
    </source>
</evidence>
<keyword evidence="11" id="KW-1185">Reference proteome</keyword>
<feature type="domain" description="Protein kinase" evidence="9">
    <location>
        <begin position="38"/>
        <end position="295"/>
    </location>
</feature>
<accession>A0A445GDH2</accession>
<evidence type="ECO:0000256" key="3">
    <source>
        <dbReference type="ARBA" id="ARBA00022679"/>
    </source>
</evidence>
<protein>
    <recommendedName>
        <fullName evidence="1">non-specific serine/threonine protein kinase</fullName>
        <ecNumber evidence="1">2.7.11.1</ecNumber>
    </recommendedName>
</protein>
<dbReference type="Gene3D" id="1.10.510.10">
    <property type="entry name" value="Transferase(Phosphotransferase) domain 1"/>
    <property type="match status" value="1"/>
</dbReference>
<sequence>MNSGAVLALPPVSNVFRTREPHDFEDDFVEKDPTGRYIRYNEILGRGAFKTVYRGFDEVDGIEVAWNQVKIDGLMHSVDDLAKLYSEVNLLKSLKHENIIKFYDSWIDDKQKTVNMITELFTSGNLRLYRKKHKYVEMKAIKGWARQILHGLVYLHSHRPPIIHRDLKCDNIFVNGNQGEVKIGDLGLAVVMQQPTAQSVIGTPEFMAPELYEEAYTELVDIYSFGMCILEMVTLEYPYSECKNPAQIFKKVTSGIKPASLNKVSDPQLKEFIEKCLVPASERLSAEELLKDPFLQVENPKDPILYPLQPPSRTLRAYSFKSGSLSMDMDSDCKPFSMSICSESNQENPHCPVFEVQRTNNKHEFRLKGTKNDDNSVSLTLRIADTCAGRVRNIHFLFYLDTDTAVSVATEMVEHLELADHDVDFIAELIDYLIMKLLPWWKPSPDHFSCGELSPYSTNIDGQWPWGSVLTSIPSELAIDQDGFSGSDTTPKEDFVASEKSSVSKNDSNATFEGDCNSSSLVKLEDRYSQGSRASEMIVENTSMKNDNCHDSNADVSSESLSNSMSELEIGGAYFEDCKLQPAEYCSGEGVVINEFPKNSGSVLGTSINVENPTNSCSYVSSTEEDIIDLELQFKLDEIEAHYQHWIDELKKMMLEALDSTRRSWVAKKKLAVQ</sequence>
<dbReference type="EC" id="2.7.11.1" evidence="1"/>
<keyword evidence="6" id="KW-0067">ATP-binding</keyword>
<dbReference type="FunFam" id="3.30.200.20:FF:000075">
    <property type="entry name" value="Probable serine/threonine-protein kinase WNK1"/>
    <property type="match status" value="1"/>
</dbReference>
<dbReference type="GO" id="GO:0005524">
    <property type="term" value="F:ATP binding"/>
    <property type="evidence" value="ECO:0007669"/>
    <property type="project" value="UniProtKB-KW"/>
</dbReference>
<dbReference type="InterPro" id="IPR011009">
    <property type="entry name" value="Kinase-like_dom_sf"/>
</dbReference>
<dbReference type="CDD" id="cd13983">
    <property type="entry name" value="STKc_WNK"/>
    <property type="match status" value="1"/>
</dbReference>
<dbReference type="Pfam" id="PF00069">
    <property type="entry name" value="Pkinase"/>
    <property type="match status" value="1"/>
</dbReference>
<evidence type="ECO:0000313" key="11">
    <source>
        <dbReference type="Proteomes" id="UP000289340"/>
    </source>
</evidence>
<evidence type="ECO:0000313" key="10">
    <source>
        <dbReference type="EMBL" id="RZB59208.1"/>
    </source>
</evidence>
<keyword evidence="2" id="KW-0723">Serine/threonine-protein kinase</keyword>
<comment type="catalytic activity">
    <reaction evidence="8">
        <text>L-seryl-[protein] + ATP = O-phospho-L-seryl-[protein] + ADP + H(+)</text>
        <dbReference type="Rhea" id="RHEA:17989"/>
        <dbReference type="Rhea" id="RHEA-COMP:9863"/>
        <dbReference type="Rhea" id="RHEA-COMP:11604"/>
        <dbReference type="ChEBI" id="CHEBI:15378"/>
        <dbReference type="ChEBI" id="CHEBI:29999"/>
        <dbReference type="ChEBI" id="CHEBI:30616"/>
        <dbReference type="ChEBI" id="CHEBI:83421"/>
        <dbReference type="ChEBI" id="CHEBI:456216"/>
        <dbReference type="EC" id="2.7.11.1"/>
    </reaction>
</comment>
<evidence type="ECO:0000256" key="2">
    <source>
        <dbReference type="ARBA" id="ARBA00022527"/>
    </source>
</evidence>
<dbReference type="Gene3D" id="3.10.20.90">
    <property type="entry name" value="Phosphatidylinositol 3-kinase Catalytic Subunit, Chain A, domain 1"/>
    <property type="match status" value="1"/>
</dbReference>
<evidence type="ECO:0000256" key="7">
    <source>
        <dbReference type="ARBA" id="ARBA00047899"/>
    </source>
</evidence>
<keyword evidence="3" id="KW-0808">Transferase</keyword>
<dbReference type="AlphaFoldDB" id="A0A445GDH2"/>
<dbReference type="PANTHER" id="PTHR13902">
    <property type="entry name" value="SERINE/THREONINE-PROTEIN KINASE WNK WITH NO LYSINE -RELATED"/>
    <property type="match status" value="1"/>
</dbReference>
<comment type="caution">
    <text evidence="10">The sequence shown here is derived from an EMBL/GenBank/DDBJ whole genome shotgun (WGS) entry which is preliminary data.</text>
</comment>
<gene>
    <name evidence="10" type="ORF">D0Y65_042472</name>
</gene>
<dbReference type="InterPro" id="IPR008271">
    <property type="entry name" value="Ser/Thr_kinase_AS"/>
</dbReference>
<evidence type="ECO:0000256" key="4">
    <source>
        <dbReference type="ARBA" id="ARBA00022741"/>
    </source>
</evidence>
<reference evidence="10 11" key="1">
    <citation type="submission" date="2018-09" db="EMBL/GenBank/DDBJ databases">
        <title>A high-quality reference genome of wild soybean provides a powerful tool to mine soybean genomes.</title>
        <authorList>
            <person name="Xie M."/>
            <person name="Chung C.Y.L."/>
            <person name="Li M.-W."/>
            <person name="Wong F.-L."/>
            <person name="Chan T.-F."/>
            <person name="Lam H.-M."/>
        </authorList>
    </citation>
    <scope>NUCLEOTIDE SEQUENCE [LARGE SCALE GENOMIC DNA]</scope>
    <source>
        <strain evidence="11">cv. W05</strain>
        <tissue evidence="10">Hypocotyl of etiolated seedlings</tissue>
    </source>
</reference>
<dbReference type="InterPro" id="IPR024678">
    <property type="entry name" value="Kinase_OSR1/WNK_CCT"/>
</dbReference>
<keyword evidence="5 10" id="KW-0418">Kinase</keyword>
<dbReference type="Gene3D" id="3.30.200.20">
    <property type="entry name" value="Phosphorylase Kinase, domain 1"/>
    <property type="match status" value="1"/>
</dbReference>
<organism evidence="10 11">
    <name type="scientific">Glycine soja</name>
    <name type="common">Wild soybean</name>
    <dbReference type="NCBI Taxonomy" id="3848"/>
    <lineage>
        <taxon>Eukaryota</taxon>
        <taxon>Viridiplantae</taxon>
        <taxon>Streptophyta</taxon>
        <taxon>Embryophyta</taxon>
        <taxon>Tracheophyta</taxon>
        <taxon>Spermatophyta</taxon>
        <taxon>Magnoliopsida</taxon>
        <taxon>eudicotyledons</taxon>
        <taxon>Gunneridae</taxon>
        <taxon>Pentapetalae</taxon>
        <taxon>rosids</taxon>
        <taxon>fabids</taxon>
        <taxon>Fabales</taxon>
        <taxon>Fabaceae</taxon>
        <taxon>Papilionoideae</taxon>
        <taxon>50 kb inversion clade</taxon>
        <taxon>NPAAA clade</taxon>
        <taxon>indigoferoid/millettioid clade</taxon>
        <taxon>Phaseoleae</taxon>
        <taxon>Glycine</taxon>
        <taxon>Glycine subgen. Soja</taxon>
    </lineage>
</organism>
<proteinExistence type="predicted"/>
<dbReference type="PROSITE" id="PS00108">
    <property type="entry name" value="PROTEIN_KINASE_ST"/>
    <property type="match status" value="1"/>
</dbReference>
<name>A0A445GDH2_GLYSO</name>
<evidence type="ECO:0000259" key="9">
    <source>
        <dbReference type="PROSITE" id="PS50011"/>
    </source>
</evidence>
<dbReference type="InterPro" id="IPR050588">
    <property type="entry name" value="WNK_Ser-Thr_kinase"/>
</dbReference>